<dbReference type="CDD" id="cd00038">
    <property type="entry name" value="CAP_ED"/>
    <property type="match status" value="1"/>
</dbReference>
<evidence type="ECO:0000256" key="3">
    <source>
        <dbReference type="ARBA" id="ARBA00023163"/>
    </source>
</evidence>
<dbReference type="PRINTS" id="PR00034">
    <property type="entry name" value="HTHCRP"/>
</dbReference>
<evidence type="ECO:0000259" key="5">
    <source>
        <dbReference type="PROSITE" id="PS51063"/>
    </source>
</evidence>
<dbReference type="AlphaFoldDB" id="A0A844XRB6"/>
<dbReference type="InterPro" id="IPR014710">
    <property type="entry name" value="RmlC-like_jellyroll"/>
</dbReference>
<dbReference type="GO" id="GO:0003700">
    <property type="term" value="F:DNA-binding transcription factor activity"/>
    <property type="evidence" value="ECO:0007669"/>
    <property type="project" value="InterPro"/>
</dbReference>
<feature type="domain" description="HTH crp-type" evidence="5">
    <location>
        <begin position="129"/>
        <end position="204"/>
    </location>
</feature>
<dbReference type="GO" id="GO:0003677">
    <property type="term" value="F:DNA binding"/>
    <property type="evidence" value="ECO:0007669"/>
    <property type="project" value="UniProtKB-KW"/>
</dbReference>
<organism evidence="6 7">
    <name type="scientific">Qipengyuania vulgaris</name>
    <dbReference type="NCBI Taxonomy" id="291985"/>
    <lineage>
        <taxon>Bacteria</taxon>
        <taxon>Pseudomonadati</taxon>
        <taxon>Pseudomonadota</taxon>
        <taxon>Alphaproteobacteria</taxon>
        <taxon>Sphingomonadales</taxon>
        <taxon>Erythrobacteraceae</taxon>
        <taxon>Qipengyuania</taxon>
    </lineage>
</organism>
<dbReference type="InterPro" id="IPR050397">
    <property type="entry name" value="Env_Response_Regulators"/>
</dbReference>
<dbReference type="EMBL" id="WTYC01000002">
    <property type="protein sequence ID" value="MXO47713.1"/>
    <property type="molecule type" value="Genomic_DNA"/>
</dbReference>
<dbReference type="InterPro" id="IPR018490">
    <property type="entry name" value="cNMP-bd_dom_sf"/>
</dbReference>
<dbReference type="InterPro" id="IPR036388">
    <property type="entry name" value="WH-like_DNA-bd_sf"/>
</dbReference>
<dbReference type="PROSITE" id="PS50042">
    <property type="entry name" value="CNMP_BINDING_3"/>
    <property type="match status" value="1"/>
</dbReference>
<dbReference type="InterPro" id="IPR012318">
    <property type="entry name" value="HTH_CRP"/>
</dbReference>
<keyword evidence="1" id="KW-0805">Transcription regulation</keyword>
<dbReference type="Pfam" id="PF00027">
    <property type="entry name" value="cNMP_binding"/>
    <property type="match status" value="1"/>
</dbReference>
<dbReference type="PANTHER" id="PTHR24567">
    <property type="entry name" value="CRP FAMILY TRANSCRIPTIONAL REGULATORY PROTEIN"/>
    <property type="match status" value="1"/>
</dbReference>
<protein>
    <submittedName>
        <fullName evidence="6">Helix-turn-helix domain-containing protein</fullName>
    </submittedName>
</protein>
<dbReference type="Pfam" id="PF13545">
    <property type="entry name" value="HTH_Crp_2"/>
    <property type="match status" value="1"/>
</dbReference>
<dbReference type="Gene3D" id="1.10.10.10">
    <property type="entry name" value="Winged helix-like DNA-binding domain superfamily/Winged helix DNA-binding domain"/>
    <property type="match status" value="1"/>
</dbReference>
<dbReference type="InterPro" id="IPR000595">
    <property type="entry name" value="cNMP-bd_dom"/>
</dbReference>
<dbReference type="OrthoDB" id="667966at2"/>
<reference evidence="6 7" key="1">
    <citation type="submission" date="2019-12" db="EMBL/GenBank/DDBJ databases">
        <title>Genomic-based taxomic classification of the family Erythrobacteraceae.</title>
        <authorList>
            <person name="Xu L."/>
        </authorList>
    </citation>
    <scope>NUCLEOTIDE SEQUENCE [LARGE SCALE GENOMIC DNA]</scope>
    <source>
        <strain evidence="6 7">DSM 17792</strain>
    </source>
</reference>
<feature type="domain" description="Cyclic nucleotide-binding" evidence="4">
    <location>
        <begin position="1"/>
        <end position="69"/>
    </location>
</feature>
<accession>A0A844XRB6</accession>
<evidence type="ECO:0000313" key="6">
    <source>
        <dbReference type="EMBL" id="MXO47713.1"/>
    </source>
</evidence>
<name>A0A844XRB6_9SPHN</name>
<dbReference type="SUPFAM" id="SSF46785">
    <property type="entry name" value="Winged helix' DNA-binding domain"/>
    <property type="match status" value="1"/>
</dbReference>
<evidence type="ECO:0000259" key="4">
    <source>
        <dbReference type="PROSITE" id="PS50042"/>
    </source>
</evidence>
<evidence type="ECO:0000256" key="1">
    <source>
        <dbReference type="ARBA" id="ARBA00023015"/>
    </source>
</evidence>
<dbReference type="SMART" id="SM00100">
    <property type="entry name" value="cNMP"/>
    <property type="match status" value="1"/>
</dbReference>
<comment type="caution">
    <text evidence="6">The sequence shown here is derived from an EMBL/GenBank/DDBJ whole genome shotgun (WGS) entry which is preliminary data.</text>
</comment>
<keyword evidence="2" id="KW-0238">DNA-binding</keyword>
<gene>
    <name evidence="6" type="ORF">GRI69_05545</name>
</gene>
<dbReference type="GO" id="GO:0005829">
    <property type="term" value="C:cytosol"/>
    <property type="evidence" value="ECO:0007669"/>
    <property type="project" value="TreeGrafter"/>
</dbReference>
<dbReference type="PROSITE" id="PS51063">
    <property type="entry name" value="HTH_CRP_2"/>
    <property type="match status" value="1"/>
</dbReference>
<dbReference type="InterPro" id="IPR036390">
    <property type="entry name" value="WH_DNA-bd_sf"/>
</dbReference>
<dbReference type="Gene3D" id="2.60.120.10">
    <property type="entry name" value="Jelly Rolls"/>
    <property type="match status" value="1"/>
</dbReference>
<keyword evidence="3" id="KW-0804">Transcription</keyword>
<keyword evidence="7" id="KW-1185">Reference proteome</keyword>
<dbReference type="CDD" id="cd00092">
    <property type="entry name" value="HTH_CRP"/>
    <property type="match status" value="1"/>
</dbReference>
<dbReference type="PROSITE" id="PS00042">
    <property type="entry name" value="HTH_CRP_1"/>
    <property type="match status" value="1"/>
</dbReference>
<dbReference type="InterPro" id="IPR018335">
    <property type="entry name" value="Tscrpt_reg_HTH_Crp-type_CS"/>
</dbReference>
<dbReference type="PANTHER" id="PTHR24567:SF28">
    <property type="entry name" value="LISTERIOLYSIN REGULATORY PROTEIN"/>
    <property type="match status" value="1"/>
</dbReference>
<dbReference type="SMART" id="SM00419">
    <property type="entry name" value="HTH_CRP"/>
    <property type="match status" value="1"/>
</dbReference>
<sequence length="209" mass="22779">MLDEAEREELAKAGRTRKLKKGETLFTAGMSEAACATLLSGALKITSTDVDGRERILSLVHPSGFVGEMFAPYMRHDVVALGDSELCVFSGPAFAEAIERYPKLSQALLRRTQEDLYASRELLALTGNASAEQRVSGALLSISRAASDSPCHLARRFDLPISRGELADMLGLTIETVSRMLTRFEREGAIRRDGKRGIELVDPALLPLS</sequence>
<evidence type="ECO:0000313" key="7">
    <source>
        <dbReference type="Proteomes" id="UP000448199"/>
    </source>
</evidence>
<dbReference type="SUPFAM" id="SSF51206">
    <property type="entry name" value="cAMP-binding domain-like"/>
    <property type="match status" value="1"/>
</dbReference>
<dbReference type="Proteomes" id="UP000448199">
    <property type="component" value="Unassembled WGS sequence"/>
</dbReference>
<evidence type="ECO:0000256" key="2">
    <source>
        <dbReference type="ARBA" id="ARBA00023125"/>
    </source>
</evidence>
<proteinExistence type="predicted"/>